<dbReference type="GeneID" id="17250426"/>
<keyword evidence="2" id="KW-1133">Transmembrane helix</keyword>
<dbReference type="Proteomes" id="UP000013827">
    <property type="component" value="Unassembled WGS sequence"/>
</dbReference>
<dbReference type="KEGG" id="ehx:EMIHUDRAFT_446678"/>
<keyword evidence="2" id="KW-0472">Membrane</keyword>
<feature type="region of interest" description="Disordered" evidence="1">
    <location>
        <begin position="325"/>
        <end position="346"/>
    </location>
</feature>
<feature type="transmembrane region" description="Helical" evidence="2">
    <location>
        <begin position="179"/>
        <end position="202"/>
    </location>
</feature>
<evidence type="ECO:0000256" key="1">
    <source>
        <dbReference type="SAM" id="MobiDB-lite"/>
    </source>
</evidence>
<proteinExistence type="predicted"/>
<evidence type="ECO:0000313" key="3">
    <source>
        <dbReference type="EnsemblProtists" id="EOD04278"/>
    </source>
</evidence>
<evidence type="ECO:0000313" key="4">
    <source>
        <dbReference type="Proteomes" id="UP000013827"/>
    </source>
</evidence>
<dbReference type="PANTHER" id="PTHR34730:SF1">
    <property type="entry name" value="PARAQUAT-INDUCIBLE PROTEIN A"/>
    <property type="match status" value="1"/>
</dbReference>
<dbReference type="EnsemblProtists" id="EOD04278">
    <property type="protein sequence ID" value="EOD04278"/>
    <property type="gene ID" value="EMIHUDRAFT_446678"/>
</dbReference>
<keyword evidence="4" id="KW-1185">Reference proteome</keyword>
<dbReference type="RefSeq" id="XP_005756707.1">
    <property type="nucleotide sequence ID" value="XM_005756650.1"/>
</dbReference>
<dbReference type="PANTHER" id="PTHR34730">
    <property type="entry name" value="UNNAMED PRODUCT"/>
    <property type="match status" value="1"/>
</dbReference>
<feature type="region of interest" description="Disordered" evidence="1">
    <location>
        <begin position="63"/>
        <end position="92"/>
    </location>
</feature>
<dbReference type="HOGENOM" id="CLU_736592_0_0_1"/>
<protein>
    <submittedName>
        <fullName evidence="3">Uncharacterized protein</fullName>
    </submittedName>
</protein>
<dbReference type="AlphaFoldDB" id="A0A0D3HZ43"/>
<feature type="transmembrane region" description="Helical" evidence="2">
    <location>
        <begin position="214"/>
        <end position="237"/>
    </location>
</feature>
<name>A0A0D3HZ43_EMIH1</name>
<dbReference type="PaxDb" id="2903-EOD04278"/>
<feature type="compositionally biased region" description="Basic residues" evidence="1">
    <location>
        <begin position="330"/>
        <end position="344"/>
    </location>
</feature>
<keyword evidence="2" id="KW-0812">Transmembrane</keyword>
<evidence type="ECO:0000256" key="2">
    <source>
        <dbReference type="SAM" id="Phobius"/>
    </source>
</evidence>
<sequence>MAAMQMDFTLPPAPEPGALPLATVSVEVMPTEGITYFFLAVLASLLLTALVFHMHKTVCLPPQHPCARPPREATRAGQGKRKAAVRPGTEAAAPPIPSVALRHRSGERFGIVVSLSLIFAFCATLGACFLPVFRLSKGGLLGVALGGESSDEYSVIESGVQLRHASPSSPDWLMEGYRVIYFLVIMVAPLAWYFGCLLAWFVPLSPSSRHAAGFMLNVCSSLGALEVYVVCMILSIVQLDAIAQQIVGEISHGLCDTVGAVAEAPLLSWSIRPHASPSPPASDPPTFFSLLPPSSVFRLAWPSLRDWMSRRSRCRRWRGAHLTTAAPRIRPPRGSHPQARHATTRAREARISLRPILCSGRVEQRSEGTRVTARCR</sequence>
<accession>A0A0D3HZ43</accession>
<reference evidence="4" key="1">
    <citation type="journal article" date="2013" name="Nature">
        <title>Pan genome of the phytoplankton Emiliania underpins its global distribution.</title>
        <authorList>
            <person name="Read B.A."/>
            <person name="Kegel J."/>
            <person name="Klute M.J."/>
            <person name="Kuo A."/>
            <person name="Lefebvre S.C."/>
            <person name="Maumus F."/>
            <person name="Mayer C."/>
            <person name="Miller J."/>
            <person name="Monier A."/>
            <person name="Salamov A."/>
            <person name="Young J."/>
            <person name="Aguilar M."/>
            <person name="Claverie J.M."/>
            <person name="Frickenhaus S."/>
            <person name="Gonzalez K."/>
            <person name="Herman E.K."/>
            <person name="Lin Y.C."/>
            <person name="Napier J."/>
            <person name="Ogata H."/>
            <person name="Sarno A.F."/>
            <person name="Shmutz J."/>
            <person name="Schroeder D."/>
            <person name="de Vargas C."/>
            <person name="Verret F."/>
            <person name="von Dassow P."/>
            <person name="Valentin K."/>
            <person name="Van de Peer Y."/>
            <person name="Wheeler G."/>
            <person name="Dacks J.B."/>
            <person name="Delwiche C.F."/>
            <person name="Dyhrman S.T."/>
            <person name="Glockner G."/>
            <person name="John U."/>
            <person name="Richards T."/>
            <person name="Worden A.Z."/>
            <person name="Zhang X."/>
            <person name="Grigoriev I.V."/>
            <person name="Allen A.E."/>
            <person name="Bidle K."/>
            <person name="Borodovsky M."/>
            <person name="Bowler C."/>
            <person name="Brownlee C."/>
            <person name="Cock J.M."/>
            <person name="Elias M."/>
            <person name="Gladyshev V.N."/>
            <person name="Groth M."/>
            <person name="Guda C."/>
            <person name="Hadaegh A."/>
            <person name="Iglesias-Rodriguez M.D."/>
            <person name="Jenkins J."/>
            <person name="Jones B.M."/>
            <person name="Lawson T."/>
            <person name="Leese F."/>
            <person name="Lindquist E."/>
            <person name="Lobanov A."/>
            <person name="Lomsadze A."/>
            <person name="Malik S.B."/>
            <person name="Marsh M.E."/>
            <person name="Mackinder L."/>
            <person name="Mock T."/>
            <person name="Mueller-Roeber B."/>
            <person name="Pagarete A."/>
            <person name="Parker M."/>
            <person name="Probert I."/>
            <person name="Quesneville H."/>
            <person name="Raines C."/>
            <person name="Rensing S.A."/>
            <person name="Riano-Pachon D.M."/>
            <person name="Richier S."/>
            <person name="Rokitta S."/>
            <person name="Shiraiwa Y."/>
            <person name="Soanes D.M."/>
            <person name="van der Giezen M."/>
            <person name="Wahlund T.M."/>
            <person name="Williams B."/>
            <person name="Wilson W."/>
            <person name="Wolfe G."/>
            <person name="Wurch L.L."/>
        </authorList>
    </citation>
    <scope>NUCLEOTIDE SEQUENCE</scope>
</reference>
<organism evidence="3 4">
    <name type="scientific">Emiliania huxleyi (strain CCMP1516)</name>
    <dbReference type="NCBI Taxonomy" id="280463"/>
    <lineage>
        <taxon>Eukaryota</taxon>
        <taxon>Haptista</taxon>
        <taxon>Haptophyta</taxon>
        <taxon>Prymnesiophyceae</taxon>
        <taxon>Isochrysidales</taxon>
        <taxon>Noelaerhabdaceae</taxon>
        <taxon>Emiliania</taxon>
    </lineage>
</organism>
<feature type="transmembrane region" description="Helical" evidence="2">
    <location>
        <begin position="109"/>
        <end position="133"/>
    </location>
</feature>
<reference evidence="3" key="2">
    <citation type="submission" date="2024-10" db="UniProtKB">
        <authorList>
            <consortium name="EnsemblProtists"/>
        </authorList>
    </citation>
    <scope>IDENTIFICATION</scope>
</reference>
<feature type="transmembrane region" description="Helical" evidence="2">
    <location>
        <begin position="34"/>
        <end position="52"/>
    </location>
</feature>